<reference evidence="2" key="1">
    <citation type="journal article" date="2019" name="Plant Biotechnol. J.">
        <title>Genome sequencing of the Australian wild diploid species Gossypium australe highlights disease resistance and delayed gland morphogenesis.</title>
        <authorList>
            <person name="Cai Y."/>
            <person name="Cai X."/>
            <person name="Wang Q."/>
            <person name="Wang P."/>
            <person name="Zhang Y."/>
            <person name="Cai C."/>
            <person name="Xu Y."/>
            <person name="Wang K."/>
            <person name="Zhou Z."/>
            <person name="Wang C."/>
            <person name="Geng S."/>
            <person name="Li B."/>
            <person name="Dong Q."/>
            <person name="Hou Y."/>
            <person name="Wang H."/>
            <person name="Ai P."/>
            <person name="Liu Z."/>
            <person name="Yi F."/>
            <person name="Sun M."/>
            <person name="An G."/>
            <person name="Cheng J."/>
            <person name="Zhang Y."/>
            <person name="Shi Q."/>
            <person name="Xie Y."/>
            <person name="Shi X."/>
            <person name="Chang Y."/>
            <person name="Huang F."/>
            <person name="Chen Y."/>
            <person name="Hong S."/>
            <person name="Mi L."/>
            <person name="Sun Q."/>
            <person name="Zhang L."/>
            <person name="Zhou B."/>
            <person name="Peng R."/>
            <person name="Zhang X."/>
            <person name="Liu F."/>
        </authorList>
    </citation>
    <scope>NUCLEOTIDE SEQUENCE [LARGE SCALE GENOMIC DNA]</scope>
    <source>
        <strain evidence="2">cv. PA1801</strain>
    </source>
</reference>
<evidence type="ECO:0000313" key="2">
    <source>
        <dbReference type="Proteomes" id="UP000325315"/>
    </source>
</evidence>
<dbReference type="InterPro" id="IPR053134">
    <property type="entry name" value="RNA-dir_DNA_polymerase"/>
</dbReference>
<organism evidence="1 2">
    <name type="scientific">Gossypium australe</name>
    <dbReference type="NCBI Taxonomy" id="47621"/>
    <lineage>
        <taxon>Eukaryota</taxon>
        <taxon>Viridiplantae</taxon>
        <taxon>Streptophyta</taxon>
        <taxon>Embryophyta</taxon>
        <taxon>Tracheophyta</taxon>
        <taxon>Spermatophyta</taxon>
        <taxon>Magnoliopsida</taxon>
        <taxon>eudicotyledons</taxon>
        <taxon>Gunneridae</taxon>
        <taxon>Pentapetalae</taxon>
        <taxon>rosids</taxon>
        <taxon>malvids</taxon>
        <taxon>Malvales</taxon>
        <taxon>Malvaceae</taxon>
        <taxon>Malvoideae</taxon>
        <taxon>Gossypium</taxon>
    </lineage>
</organism>
<dbReference type="AlphaFoldDB" id="A0A5B6WX49"/>
<dbReference type="GO" id="GO:0003964">
    <property type="term" value="F:RNA-directed DNA polymerase activity"/>
    <property type="evidence" value="ECO:0007669"/>
    <property type="project" value="UniProtKB-KW"/>
</dbReference>
<dbReference type="PANTHER" id="PTHR24559:SF450">
    <property type="entry name" value="RNA-DIRECTED DNA POLYMERASE HOMOLOG"/>
    <property type="match status" value="1"/>
</dbReference>
<name>A0A5B6WX49_9ROSI</name>
<comment type="caution">
    <text evidence="1">The sequence shown here is derived from an EMBL/GenBank/DDBJ whole genome shotgun (WGS) entry which is preliminary data.</text>
</comment>
<gene>
    <name evidence="1" type="ORF">EPI10_030439</name>
</gene>
<keyword evidence="2" id="KW-1185">Reference proteome</keyword>
<sequence>MAVGDRIDYRQLNQLTIKDKFLMPIIEELLDKLRQAVWILGQATIKSECGSQIPTRQPLTHEAHYEFLSVLFFFDNILVYSMSWSNHLLHLKEVFHILRSLQLYAKMSKC</sequence>
<dbReference type="Gene3D" id="3.30.70.270">
    <property type="match status" value="1"/>
</dbReference>
<proteinExistence type="predicted"/>
<dbReference type="InterPro" id="IPR043502">
    <property type="entry name" value="DNA/RNA_pol_sf"/>
</dbReference>
<evidence type="ECO:0000313" key="1">
    <source>
        <dbReference type="EMBL" id="KAA3486539.1"/>
    </source>
</evidence>
<keyword evidence="1" id="KW-0695">RNA-directed DNA polymerase</keyword>
<dbReference type="InterPro" id="IPR043128">
    <property type="entry name" value="Rev_trsase/Diguanyl_cyclase"/>
</dbReference>
<dbReference type="SUPFAM" id="SSF56672">
    <property type="entry name" value="DNA/RNA polymerases"/>
    <property type="match status" value="1"/>
</dbReference>
<dbReference type="PANTHER" id="PTHR24559">
    <property type="entry name" value="TRANSPOSON TY3-I GAG-POL POLYPROTEIN"/>
    <property type="match status" value="1"/>
</dbReference>
<keyword evidence="1" id="KW-0808">Transferase</keyword>
<keyword evidence="1" id="KW-0548">Nucleotidyltransferase</keyword>
<dbReference type="OrthoDB" id="1747086at2759"/>
<accession>A0A5B6WX49</accession>
<dbReference type="Proteomes" id="UP000325315">
    <property type="component" value="Unassembled WGS sequence"/>
</dbReference>
<dbReference type="EMBL" id="SMMG02000001">
    <property type="protein sequence ID" value="KAA3486539.1"/>
    <property type="molecule type" value="Genomic_DNA"/>
</dbReference>
<protein>
    <submittedName>
        <fullName evidence="1">Reverse transcriptase</fullName>
    </submittedName>
</protein>